<dbReference type="GO" id="GO:0016491">
    <property type="term" value="F:oxidoreductase activity"/>
    <property type="evidence" value="ECO:0007669"/>
    <property type="project" value="InterPro"/>
</dbReference>
<evidence type="ECO:0000259" key="1">
    <source>
        <dbReference type="Pfam" id="PF00248"/>
    </source>
</evidence>
<dbReference type="PROSITE" id="PS00798">
    <property type="entry name" value="ALDOKETO_REDUCTASE_1"/>
    <property type="match status" value="2"/>
</dbReference>
<dbReference type="InterPro" id="IPR023210">
    <property type="entry name" value="NADP_OxRdtase_dom"/>
</dbReference>
<gene>
    <name evidence="2" type="ORF">CYNAS_LOCUS7054</name>
</gene>
<dbReference type="Pfam" id="PF00248">
    <property type="entry name" value="Aldo_ket_red"/>
    <property type="match status" value="2"/>
</dbReference>
<comment type="caution">
    <text evidence="2">The sequence shown here is derived from an EMBL/GenBank/DDBJ whole genome shotgun (WGS) entry which is preliminary data.</text>
</comment>
<proteinExistence type="predicted"/>
<feature type="domain" description="NADP-dependent oxidoreductase" evidence="1">
    <location>
        <begin position="19"/>
        <end position="291"/>
    </location>
</feature>
<dbReference type="InterPro" id="IPR036812">
    <property type="entry name" value="NAD(P)_OxRdtase_dom_sf"/>
</dbReference>
<dbReference type="Proteomes" id="UP001176961">
    <property type="component" value="Unassembled WGS sequence"/>
</dbReference>
<dbReference type="PANTHER" id="PTHR11732">
    <property type="entry name" value="ALDO/KETO REDUCTASE"/>
    <property type="match status" value="1"/>
</dbReference>
<dbReference type="SUPFAM" id="SSF51430">
    <property type="entry name" value="NAD(P)-linked oxidoreductase"/>
    <property type="match status" value="2"/>
</dbReference>
<dbReference type="FunFam" id="3.20.20.100:FF:000029">
    <property type="entry name" value="Aldo-keto reductase"/>
    <property type="match status" value="2"/>
</dbReference>
<reference evidence="2" key="1">
    <citation type="submission" date="2023-07" db="EMBL/GenBank/DDBJ databases">
        <authorList>
            <consortium name="CYATHOMIX"/>
        </authorList>
    </citation>
    <scope>NUCLEOTIDE SEQUENCE</scope>
    <source>
        <strain evidence="2">N/A</strain>
    </source>
</reference>
<dbReference type="InterPro" id="IPR020471">
    <property type="entry name" value="AKR"/>
</dbReference>
<dbReference type="PRINTS" id="PR00069">
    <property type="entry name" value="ALDKETRDTASE"/>
</dbReference>
<protein>
    <recommendedName>
        <fullName evidence="1">NADP-dependent oxidoreductase domain-containing protein</fullName>
    </recommendedName>
</protein>
<sequence length="643" mass="73198">MTVGGPLITLSNGTKMPQVGLGTWQSSPEEVKGAVKYAINTGYRLIDTAAIYENEEAIGEAIQELIKEKKIKREDLFITTKLWVTHLHPDDTESAIRESLKKLKLDYVDLYIFHMPTCFNHDMTQQNRSVTVTDVWKGLEGVYKKKLTKAIGVSNCSGEQIERIMKVAEVPIHVAQVELHLYWPQHEFQEICKKHKIAITSYATMGSPGRSAFSLKSGAKLEWAPAPKDMDDEKVKKLAAKYKKTPAQILLRYAMDRNIAIIPKSVKIARIKENFDVFDFSLKPDEIKDMETGAHRQRLFWHEFMEGHPEDAFAAERKKDQVKMTVGGPTITLSNGTKMPQVGLGTWQSSPEEVKGAVKYAINTGYRLIDTAAIYENEDAIGEAIQELVKEKKIKREDLFITTKLWVTHLHPDDTEGAIRESLKKLKLDYVNLYIFHMPTCFNHDMTEQNRSVSVTDVWKGLEGVYKKKLTKAIGVSNCSGEQIERIMKVAEVPIHVAQVELHLYWPQHEFQEVCKKHNIAITSYATMGSPGRFAFGLKSGAKMEWAPAPSDMDDAKVKKLAAKYKKTPAQILLRYAMDRNIAIIPKSVKNARIKENFDVFDFSLKPDEIKDMETGAHRQRLFWHEFMEGHPEDAFAAERKKQ</sequence>
<dbReference type="PROSITE" id="PS00063">
    <property type="entry name" value="ALDOKETO_REDUCTASE_3"/>
    <property type="match status" value="2"/>
</dbReference>
<feature type="domain" description="NADP-dependent oxidoreductase" evidence="1">
    <location>
        <begin position="342"/>
        <end position="614"/>
    </location>
</feature>
<dbReference type="Gene3D" id="3.20.20.100">
    <property type="entry name" value="NADP-dependent oxidoreductase domain"/>
    <property type="match status" value="2"/>
</dbReference>
<accession>A0AA36M238</accession>
<keyword evidence="3" id="KW-1185">Reference proteome</keyword>
<evidence type="ECO:0000313" key="2">
    <source>
        <dbReference type="EMBL" id="CAJ0595071.1"/>
    </source>
</evidence>
<dbReference type="AlphaFoldDB" id="A0AA36M238"/>
<organism evidence="2 3">
    <name type="scientific">Cylicocyclus nassatus</name>
    <name type="common">Nematode worm</name>
    <dbReference type="NCBI Taxonomy" id="53992"/>
    <lineage>
        <taxon>Eukaryota</taxon>
        <taxon>Metazoa</taxon>
        <taxon>Ecdysozoa</taxon>
        <taxon>Nematoda</taxon>
        <taxon>Chromadorea</taxon>
        <taxon>Rhabditida</taxon>
        <taxon>Rhabditina</taxon>
        <taxon>Rhabditomorpha</taxon>
        <taxon>Strongyloidea</taxon>
        <taxon>Strongylidae</taxon>
        <taxon>Cylicocyclus</taxon>
    </lineage>
</organism>
<evidence type="ECO:0000313" key="3">
    <source>
        <dbReference type="Proteomes" id="UP001176961"/>
    </source>
</evidence>
<dbReference type="EMBL" id="CATQJL010000112">
    <property type="protein sequence ID" value="CAJ0595071.1"/>
    <property type="molecule type" value="Genomic_DNA"/>
</dbReference>
<name>A0AA36M238_CYLNA</name>
<dbReference type="InterPro" id="IPR018170">
    <property type="entry name" value="Aldo/ket_reductase_CS"/>
</dbReference>